<accession>A0A387FTS5</accession>
<dbReference type="PROSITE" id="PS51257">
    <property type="entry name" value="PROKAR_LIPOPROTEIN"/>
    <property type="match status" value="1"/>
</dbReference>
<feature type="chain" id="PRO_5017358870" evidence="1">
    <location>
        <begin position="21"/>
        <end position="50"/>
    </location>
</feature>
<organism evidence="2 3">
    <name type="scientific">Rhizobium jaguaris</name>
    <dbReference type="NCBI Taxonomy" id="1312183"/>
    <lineage>
        <taxon>Bacteria</taxon>
        <taxon>Pseudomonadati</taxon>
        <taxon>Pseudomonadota</taxon>
        <taxon>Alphaproteobacteria</taxon>
        <taxon>Hyphomicrobiales</taxon>
        <taxon>Rhizobiaceae</taxon>
        <taxon>Rhizobium/Agrobacterium group</taxon>
        <taxon>Rhizobium</taxon>
    </lineage>
</organism>
<dbReference type="KEGG" id="rjg:CCGE525_24760"/>
<dbReference type="Proteomes" id="UP000282195">
    <property type="component" value="Plasmid pRCCGE525c"/>
</dbReference>
<sequence length="50" mass="5223">MIRLSLATAMLVLLTLSSCANTVKGMATDAKQTGQAMESSTHRVLKAASN</sequence>
<keyword evidence="2" id="KW-0614">Plasmid</keyword>
<dbReference type="EMBL" id="CP032695">
    <property type="protein sequence ID" value="AYG62069.1"/>
    <property type="molecule type" value="Genomic_DNA"/>
</dbReference>
<evidence type="ECO:0000256" key="1">
    <source>
        <dbReference type="SAM" id="SignalP"/>
    </source>
</evidence>
<keyword evidence="3" id="KW-1185">Reference proteome</keyword>
<dbReference type="OrthoDB" id="8396979at2"/>
<reference evidence="2 3" key="1">
    <citation type="submission" date="2018-10" db="EMBL/GenBank/DDBJ databases">
        <title>Rhizobium etli, R. leguminosarum and a new Rhizobium genospecies from Phaseolus dumosus.</title>
        <authorList>
            <person name="Ramirez-Puebla S.T."/>
            <person name="Rogel-Hernandez M.A."/>
            <person name="Guerrero G."/>
            <person name="Ormeno-Orrillo E."/>
            <person name="Martinez-Romero J.C."/>
            <person name="Negrete-Yankelevich S."/>
            <person name="Martinez-Romero E."/>
        </authorList>
    </citation>
    <scope>NUCLEOTIDE SEQUENCE [LARGE SCALE GENOMIC DNA]</scope>
    <source>
        <strain evidence="2 3">CCGE525</strain>
        <plasmid evidence="3">prccge525c</plasmid>
    </source>
</reference>
<evidence type="ECO:0000313" key="2">
    <source>
        <dbReference type="EMBL" id="AYG62069.1"/>
    </source>
</evidence>
<feature type="signal peptide" evidence="1">
    <location>
        <begin position="1"/>
        <end position="20"/>
    </location>
</feature>
<keyword evidence="1" id="KW-0732">Signal</keyword>
<gene>
    <name evidence="2" type="ORF">CCGE525_24760</name>
</gene>
<evidence type="ECO:0000313" key="3">
    <source>
        <dbReference type="Proteomes" id="UP000282195"/>
    </source>
</evidence>
<geneLocation type="plasmid" evidence="3">
    <name>prccge525c</name>
</geneLocation>
<dbReference type="AlphaFoldDB" id="A0A387FTS5"/>
<protein>
    <submittedName>
        <fullName evidence="2">Entericidin</fullName>
    </submittedName>
</protein>
<name>A0A387FTS5_9HYPH</name>
<proteinExistence type="predicted"/>